<reference evidence="3 4" key="1">
    <citation type="submission" date="2019-07" db="EMBL/GenBank/DDBJ databases">
        <title>Draft genome of C. aurimucosum strain 332.</title>
        <authorList>
            <person name="Pacheco L.G.C."/>
            <person name="Aguiar E.R.G.R."/>
            <person name="Barberis C.M."/>
            <person name="Almuzara M.N."/>
            <person name="Traglia G.M."/>
            <person name="Santos C.S."/>
            <person name="Vay C.A."/>
            <person name="Rocha D.J.P.G."/>
        </authorList>
    </citation>
    <scope>NUCLEOTIDE SEQUENCE [LARGE SCALE GENOMIC DNA]</scope>
    <source>
        <strain evidence="3 4">332</strain>
    </source>
</reference>
<evidence type="ECO:0008006" key="5">
    <source>
        <dbReference type="Google" id="ProtNLM"/>
    </source>
</evidence>
<name>A0A6I3KHE8_9CORY</name>
<dbReference type="AlphaFoldDB" id="A0A6I3KHE8"/>
<evidence type="ECO:0000256" key="1">
    <source>
        <dbReference type="SAM" id="Phobius"/>
    </source>
</evidence>
<dbReference type="EMBL" id="VIOG01000012">
    <property type="protein sequence ID" value="MTD92211.1"/>
    <property type="molecule type" value="Genomic_DNA"/>
</dbReference>
<keyword evidence="1" id="KW-1133">Transmembrane helix</keyword>
<gene>
    <name evidence="3" type="ORF">FME68_10185</name>
</gene>
<comment type="caution">
    <text evidence="3">The sequence shown here is derived from an EMBL/GenBank/DDBJ whole genome shotgun (WGS) entry which is preliminary data.</text>
</comment>
<proteinExistence type="predicted"/>
<protein>
    <recommendedName>
        <fullName evidence="5">Secreted protein</fullName>
    </recommendedName>
</protein>
<evidence type="ECO:0000256" key="2">
    <source>
        <dbReference type="SAM" id="SignalP"/>
    </source>
</evidence>
<evidence type="ECO:0000313" key="4">
    <source>
        <dbReference type="Proteomes" id="UP000432568"/>
    </source>
</evidence>
<feature type="signal peptide" evidence="2">
    <location>
        <begin position="1"/>
        <end position="23"/>
    </location>
</feature>
<dbReference type="Proteomes" id="UP000432568">
    <property type="component" value="Unassembled WGS sequence"/>
</dbReference>
<keyword evidence="1" id="KW-0812">Transmembrane</keyword>
<evidence type="ECO:0000313" key="3">
    <source>
        <dbReference type="EMBL" id="MTD92211.1"/>
    </source>
</evidence>
<organism evidence="3 4">
    <name type="scientific">Corynebacterium aurimucosum</name>
    <dbReference type="NCBI Taxonomy" id="169292"/>
    <lineage>
        <taxon>Bacteria</taxon>
        <taxon>Bacillati</taxon>
        <taxon>Actinomycetota</taxon>
        <taxon>Actinomycetes</taxon>
        <taxon>Mycobacteriales</taxon>
        <taxon>Corynebacteriaceae</taxon>
        <taxon>Corynebacterium</taxon>
    </lineage>
</organism>
<accession>A0A6I3KHE8</accession>
<keyword evidence="1" id="KW-0472">Membrane</keyword>
<keyword evidence="2" id="KW-0732">Signal</keyword>
<feature type="chain" id="PRO_5026127211" description="Secreted protein" evidence="2">
    <location>
        <begin position="24"/>
        <end position="82"/>
    </location>
</feature>
<feature type="transmembrane region" description="Helical" evidence="1">
    <location>
        <begin position="47"/>
        <end position="68"/>
    </location>
</feature>
<sequence>MKKPLAIIGAAALMVTATPTATAEDGLVNNDRQGSSTDLNELVVDSPFYDIIAIPVTLASLALSFLGVPQCGLHDTRGCKKG</sequence>